<evidence type="ECO:0000313" key="7">
    <source>
        <dbReference type="EMBL" id="MBW4549406.1"/>
    </source>
</evidence>
<evidence type="ECO:0000256" key="2">
    <source>
        <dbReference type="ARBA" id="ARBA00022679"/>
    </source>
</evidence>
<dbReference type="Proteomes" id="UP000753908">
    <property type="component" value="Unassembled WGS sequence"/>
</dbReference>
<dbReference type="Pfam" id="PF08100">
    <property type="entry name" value="Dimerisation"/>
    <property type="match status" value="1"/>
</dbReference>
<proteinExistence type="predicted"/>
<dbReference type="Gene3D" id="1.10.10.10">
    <property type="entry name" value="Winged helix-like DNA-binding domain superfamily/Winged helix DNA-binding domain"/>
    <property type="match status" value="1"/>
</dbReference>
<dbReference type="PIRSF" id="PIRSF005739">
    <property type="entry name" value="O-mtase"/>
    <property type="match status" value="1"/>
</dbReference>
<evidence type="ECO:0000256" key="1">
    <source>
        <dbReference type="ARBA" id="ARBA00022603"/>
    </source>
</evidence>
<dbReference type="PANTHER" id="PTHR43712">
    <property type="entry name" value="PUTATIVE (AFU_ORTHOLOGUE AFUA_4G14580)-RELATED"/>
    <property type="match status" value="1"/>
</dbReference>
<evidence type="ECO:0000256" key="4">
    <source>
        <dbReference type="PIRSR" id="PIRSR005739-1"/>
    </source>
</evidence>
<evidence type="ECO:0000256" key="3">
    <source>
        <dbReference type="ARBA" id="ARBA00022691"/>
    </source>
</evidence>
<dbReference type="SUPFAM" id="SSF46785">
    <property type="entry name" value="Winged helix' DNA-binding domain"/>
    <property type="match status" value="1"/>
</dbReference>
<keyword evidence="1 7" id="KW-0489">Methyltransferase</keyword>
<name>A0A951UF30_9CYAN</name>
<feature type="active site" description="Proton acceptor" evidence="4">
    <location>
        <position position="263"/>
    </location>
</feature>
<dbReference type="GO" id="GO:0046983">
    <property type="term" value="F:protein dimerization activity"/>
    <property type="evidence" value="ECO:0007669"/>
    <property type="project" value="InterPro"/>
</dbReference>
<dbReference type="SUPFAM" id="SSF53335">
    <property type="entry name" value="S-adenosyl-L-methionine-dependent methyltransferases"/>
    <property type="match status" value="1"/>
</dbReference>
<dbReference type="InterPro" id="IPR029063">
    <property type="entry name" value="SAM-dependent_MTases_sf"/>
</dbReference>
<dbReference type="InterPro" id="IPR001077">
    <property type="entry name" value="COMT_C"/>
</dbReference>
<feature type="domain" description="O-methyltransferase C-terminal" evidence="5">
    <location>
        <begin position="142"/>
        <end position="334"/>
    </location>
</feature>
<dbReference type="InterPro" id="IPR036388">
    <property type="entry name" value="WH-like_DNA-bd_sf"/>
</dbReference>
<keyword evidence="3" id="KW-0949">S-adenosyl-L-methionine</keyword>
<dbReference type="EMBL" id="JAHHIF010000096">
    <property type="protein sequence ID" value="MBW4549406.1"/>
    <property type="molecule type" value="Genomic_DNA"/>
</dbReference>
<dbReference type="Pfam" id="PF00891">
    <property type="entry name" value="Methyltransf_2"/>
    <property type="match status" value="1"/>
</dbReference>
<evidence type="ECO:0000313" key="8">
    <source>
        <dbReference type="Proteomes" id="UP000753908"/>
    </source>
</evidence>
<sequence length="353" mass="38618">MKKSEVAPRFSIATSISNSQDQMEKSEVTPQETMLNLISGFWVVRSIYLAAELGIADLFDDQPKTIAQLAAATNTEPRSLYRLLRALASVGIFTEISDQCFALTPLAATLQSNSPRSMRYVAMAQMGYVSSLGWSHGLHSLKTGEKTFDAVTGMAVWDHLAQHPEEAQIFSQSRNSIGTESAQAVAASYDFSGMNTIVDVGGGHGSVISTIVRSHPHLNGILFDLPDIIAIVNVDETIQPVAGNFFESVPTGGDAYLMRWILHDWDDEKSSLILKNCHQAMPDHAKLLLIESIIPPGNEPSPAKFADVIMLLLTGGRERSEEEYRSLLRSNGFELTRLIPTPSMLSIIEAVKL</sequence>
<evidence type="ECO:0000259" key="5">
    <source>
        <dbReference type="Pfam" id="PF00891"/>
    </source>
</evidence>
<dbReference type="InterPro" id="IPR012967">
    <property type="entry name" value="COMT_dimerisation"/>
</dbReference>
<comment type="caution">
    <text evidence="7">The sequence shown here is derived from an EMBL/GenBank/DDBJ whole genome shotgun (WGS) entry which is preliminary data.</text>
</comment>
<dbReference type="InterPro" id="IPR016461">
    <property type="entry name" value="COMT-like"/>
</dbReference>
<evidence type="ECO:0000259" key="6">
    <source>
        <dbReference type="Pfam" id="PF08100"/>
    </source>
</evidence>
<keyword evidence="2" id="KW-0808">Transferase</keyword>
<dbReference type="InterPro" id="IPR036390">
    <property type="entry name" value="WH_DNA-bd_sf"/>
</dbReference>
<dbReference type="AlphaFoldDB" id="A0A951UF30"/>
<dbReference type="PROSITE" id="PS51683">
    <property type="entry name" value="SAM_OMT_II"/>
    <property type="match status" value="1"/>
</dbReference>
<dbReference type="GO" id="GO:0032259">
    <property type="term" value="P:methylation"/>
    <property type="evidence" value="ECO:0007669"/>
    <property type="project" value="UniProtKB-KW"/>
</dbReference>
<accession>A0A951UF30</accession>
<reference evidence="7" key="2">
    <citation type="journal article" date="2022" name="Microbiol. Resour. Announc.">
        <title>Metagenome Sequencing to Explore Phylogenomics of Terrestrial Cyanobacteria.</title>
        <authorList>
            <person name="Ward R.D."/>
            <person name="Stajich J.E."/>
            <person name="Johansen J.R."/>
            <person name="Huntemann M."/>
            <person name="Clum A."/>
            <person name="Foster B."/>
            <person name="Foster B."/>
            <person name="Roux S."/>
            <person name="Palaniappan K."/>
            <person name="Varghese N."/>
            <person name="Mukherjee S."/>
            <person name="Reddy T.B.K."/>
            <person name="Daum C."/>
            <person name="Copeland A."/>
            <person name="Chen I.A."/>
            <person name="Ivanova N.N."/>
            <person name="Kyrpides N.C."/>
            <person name="Shapiro N."/>
            <person name="Eloe-Fadrosh E.A."/>
            <person name="Pietrasiak N."/>
        </authorList>
    </citation>
    <scope>NUCLEOTIDE SEQUENCE</scope>
    <source>
        <strain evidence="7">CPER-KK1</strain>
    </source>
</reference>
<feature type="domain" description="O-methyltransferase dimerisation" evidence="6">
    <location>
        <begin position="36"/>
        <end position="110"/>
    </location>
</feature>
<dbReference type="GO" id="GO:0008171">
    <property type="term" value="F:O-methyltransferase activity"/>
    <property type="evidence" value="ECO:0007669"/>
    <property type="project" value="InterPro"/>
</dbReference>
<dbReference type="Gene3D" id="3.40.50.150">
    <property type="entry name" value="Vaccinia Virus protein VP39"/>
    <property type="match status" value="1"/>
</dbReference>
<reference evidence="7" key="1">
    <citation type="submission" date="2021-05" db="EMBL/GenBank/DDBJ databases">
        <authorList>
            <person name="Pietrasiak N."/>
            <person name="Ward R."/>
            <person name="Stajich J.E."/>
            <person name="Kurbessoian T."/>
        </authorList>
    </citation>
    <scope>NUCLEOTIDE SEQUENCE</scope>
    <source>
        <strain evidence="7">CPER-KK1</strain>
    </source>
</reference>
<protein>
    <submittedName>
        <fullName evidence="7">Methyltransferase</fullName>
    </submittedName>
</protein>
<dbReference type="PANTHER" id="PTHR43712:SF2">
    <property type="entry name" value="O-METHYLTRANSFERASE CICE"/>
    <property type="match status" value="1"/>
</dbReference>
<organism evidence="7 8">
    <name type="scientific">Symplocastrum torsivum CPER-KK1</name>
    <dbReference type="NCBI Taxonomy" id="450513"/>
    <lineage>
        <taxon>Bacteria</taxon>
        <taxon>Bacillati</taxon>
        <taxon>Cyanobacteriota</taxon>
        <taxon>Cyanophyceae</taxon>
        <taxon>Oscillatoriophycideae</taxon>
        <taxon>Oscillatoriales</taxon>
        <taxon>Microcoleaceae</taxon>
        <taxon>Symplocastrum</taxon>
    </lineage>
</organism>
<gene>
    <name evidence="7" type="ORF">KME25_34125</name>
</gene>